<gene>
    <name evidence="4" type="ORF">QE152_g37243</name>
</gene>
<evidence type="ECO:0000256" key="1">
    <source>
        <dbReference type="ARBA" id="ARBA00006347"/>
    </source>
</evidence>
<evidence type="ECO:0000313" key="4">
    <source>
        <dbReference type="EMBL" id="KAK9686364.1"/>
    </source>
</evidence>
<dbReference type="GO" id="GO:0005783">
    <property type="term" value="C:endoplasmic reticulum"/>
    <property type="evidence" value="ECO:0007669"/>
    <property type="project" value="TreeGrafter"/>
</dbReference>
<dbReference type="PROSITE" id="PS00194">
    <property type="entry name" value="THIOREDOXIN_1"/>
    <property type="match status" value="2"/>
</dbReference>
<feature type="domain" description="Thioredoxin" evidence="3">
    <location>
        <begin position="150"/>
        <end position="275"/>
    </location>
</feature>
<dbReference type="PANTHER" id="PTHR45672">
    <property type="entry name" value="PROTEIN DISULFIDE-ISOMERASE C17H9.14C-RELATED"/>
    <property type="match status" value="1"/>
</dbReference>
<comment type="caution">
    <text evidence="4">The sequence shown here is derived from an EMBL/GenBank/DDBJ whole genome shotgun (WGS) entry which is preliminary data.</text>
</comment>
<accession>A0AAW1IB67</accession>
<keyword evidence="5" id="KW-1185">Reference proteome</keyword>
<proteinExistence type="inferred from homology"/>
<dbReference type="FunFam" id="3.40.30.10:FF:000029">
    <property type="entry name" value="protein disulfide-isomerase A5 isoform X2"/>
    <property type="match status" value="1"/>
</dbReference>
<comment type="similarity">
    <text evidence="1">Belongs to the protein disulfide isomerase family.</text>
</comment>
<evidence type="ECO:0000259" key="3">
    <source>
        <dbReference type="PROSITE" id="PS51352"/>
    </source>
</evidence>
<feature type="signal peptide" evidence="2">
    <location>
        <begin position="1"/>
        <end position="20"/>
    </location>
</feature>
<evidence type="ECO:0000256" key="2">
    <source>
        <dbReference type="SAM" id="SignalP"/>
    </source>
</evidence>
<dbReference type="PROSITE" id="PS51352">
    <property type="entry name" value="THIOREDOXIN_2"/>
    <property type="match status" value="4"/>
</dbReference>
<keyword evidence="2" id="KW-0732">Signal</keyword>
<dbReference type="AlphaFoldDB" id="A0AAW1IB67"/>
<dbReference type="GO" id="GO:0006457">
    <property type="term" value="P:protein folding"/>
    <property type="evidence" value="ECO:0007669"/>
    <property type="project" value="TreeGrafter"/>
</dbReference>
<protein>
    <submittedName>
        <fullName evidence="4">Thioredoxin</fullName>
    </submittedName>
</protein>
<dbReference type="CDD" id="cd02997">
    <property type="entry name" value="PDI_a_PDIR"/>
    <property type="match status" value="3"/>
</dbReference>
<dbReference type="SUPFAM" id="SSF52833">
    <property type="entry name" value="Thioredoxin-like"/>
    <property type="match status" value="5"/>
</dbReference>
<dbReference type="InterPro" id="IPR051063">
    <property type="entry name" value="PDI"/>
</dbReference>
<name>A0AAW1IB67_POPJA</name>
<reference evidence="4 5" key="1">
    <citation type="journal article" date="2024" name="BMC Genomics">
        <title>De novo assembly and annotation of Popillia japonica's genome with initial clues to its potential as an invasive pest.</title>
        <authorList>
            <person name="Cucini C."/>
            <person name="Boschi S."/>
            <person name="Funari R."/>
            <person name="Cardaioli E."/>
            <person name="Iannotti N."/>
            <person name="Marturano G."/>
            <person name="Paoli F."/>
            <person name="Bruttini M."/>
            <person name="Carapelli A."/>
            <person name="Frati F."/>
            <person name="Nardi F."/>
        </authorList>
    </citation>
    <scope>NUCLEOTIDE SEQUENCE [LARGE SCALE GENOMIC DNA]</scope>
    <source>
        <strain evidence="4">DMR45628</strain>
    </source>
</reference>
<sequence length="652" mass="74509">MKTYYLIAVFLLIFVIPNQSVKPNNSKNVVVENVADIKDFKKVLRTKTNVLVCFTNNMKQSANIVKIFKEAAVTVKGQGTMVLVNCGSDAKKMCKKLKVNPEFYVLKHYKDGEFNKDYDRKETVQSMVNFMRDPTGDLPWEEDATANNVLHISDAASLAKFLRKESKPILIIGFQSLAKFLRKESKPILIMFYAPWCGFCKSMKPEYAAAASELQGEAVLAAIDVNRPENAIIRTQYNISGFPTLLYYENGHLKYQYEGENTKVGLVSFVRNPQEPPPKIKEPEWSDTDSEIVHLTTNSFDPVIKEEVSVLVMFYAPWCGHCKRMKPEYEKAAALMKTEKIPGMLAAIDATKEQSIATRYQIKGYPTVKYFSYGEVKFDVNVRESAKIVDFMRNPKEAPALPPKEVHWSEEPTDVIHLNEESFKPFLKKKKHVLVMFYTPWCGHCKKAKPEFSKAAEHFREDPKVEFAAVDCTVHQSLCNTNDVKGYPTIKYFSYYKSEKQYSGGRTAADFIRFMKDPDQPMVGKTKKAVTDEWLHEKSVVHLTDNTFKNEINADDPVLVMFYAPWCAHCKRMKPDYTAVAQQLKDEGLKCKLAMLDCTTNPVIAEEYAISGFPTLKLFKNGKYVTDYRGTRSQEDIRSFIKTHMSSTKDEL</sequence>
<dbReference type="PRINTS" id="PR00421">
    <property type="entry name" value="THIOREDOXIN"/>
</dbReference>
<dbReference type="InterPro" id="IPR046374">
    <property type="entry name" value="PDI_a_PDIR"/>
</dbReference>
<feature type="domain" description="Thioredoxin" evidence="3">
    <location>
        <begin position="521"/>
        <end position="646"/>
    </location>
</feature>
<dbReference type="GO" id="GO:0003756">
    <property type="term" value="F:protein disulfide isomerase activity"/>
    <property type="evidence" value="ECO:0007669"/>
    <property type="project" value="InterPro"/>
</dbReference>
<dbReference type="Gene3D" id="3.40.30.10">
    <property type="entry name" value="Glutaredoxin"/>
    <property type="match status" value="5"/>
</dbReference>
<dbReference type="InterPro" id="IPR013766">
    <property type="entry name" value="Thioredoxin_domain"/>
</dbReference>
<dbReference type="EMBL" id="JASPKY010000710">
    <property type="protein sequence ID" value="KAK9686364.1"/>
    <property type="molecule type" value="Genomic_DNA"/>
</dbReference>
<evidence type="ECO:0000313" key="5">
    <source>
        <dbReference type="Proteomes" id="UP001458880"/>
    </source>
</evidence>
<dbReference type="InterPro" id="IPR036249">
    <property type="entry name" value="Thioredoxin-like_sf"/>
</dbReference>
<feature type="chain" id="PRO_5043407706" evidence="2">
    <location>
        <begin position="21"/>
        <end position="652"/>
    </location>
</feature>
<dbReference type="PANTHER" id="PTHR45672:SF2">
    <property type="entry name" value="PROTEIN DISULFIDE-ISOMERASE A5"/>
    <property type="match status" value="1"/>
</dbReference>
<dbReference type="Proteomes" id="UP001458880">
    <property type="component" value="Unassembled WGS sequence"/>
</dbReference>
<feature type="domain" description="Thioredoxin" evidence="3">
    <location>
        <begin position="276"/>
        <end position="394"/>
    </location>
</feature>
<dbReference type="Pfam" id="PF00085">
    <property type="entry name" value="Thioredoxin"/>
    <property type="match status" value="4"/>
</dbReference>
<organism evidence="4 5">
    <name type="scientific">Popillia japonica</name>
    <name type="common">Japanese beetle</name>
    <dbReference type="NCBI Taxonomy" id="7064"/>
    <lineage>
        <taxon>Eukaryota</taxon>
        <taxon>Metazoa</taxon>
        <taxon>Ecdysozoa</taxon>
        <taxon>Arthropoda</taxon>
        <taxon>Hexapoda</taxon>
        <taxon>Insecta</taxon>
        <taxon>Pterygota</taxon>
        <taxon>Neoptera</taxon>
        <taxon>Endopterygota</taxon>
        <taxon>Coleoptera</taxon>
        <taxon>Polyphaga</taxon>
        <taxon>Scarabaeiformia</taxon>
        <taxon>Scarabaeidae</taxon>
        <taxon>Rutelinae</taxon>
        <taxon>Popillia</taxon>
    </lineage>
</organism>
<feature type="domain" description="Thioredoxin" evidence="3">
    <location>
        <begin position="395"/>
        <end position="520"/>
    </location>
</feature>
<dbReference type="InterPro" id="IPR017937">
    <property type="entry name" value="Thioredoxin_CS"/>
</dbReference>